<evidence type="ECO:0000259" key="1">
    <source>
        <dbReference type="SMART" id="SM00382"/>
    </source>
</evidence>
<dbReference type="Pfam" id="PF13401">
    <property type="entry name" value="AAA_22"/>
    <property type="match status" value="1"/>
</dbReference>
<feature type="domain" description="AAA+ ATPase" evidence="1">
    <location>
        <begin position="191"/>
        <end position="331"/>
    </location>
</feature>
<dbReference type="CDD" id="cd00009">
    <property type="entry name" value="AAA"/>
    <property type="match status" value="1"/>
</dbReference>
<dbReference type="GO" id="GO:0016887">
    <property type="term" value="F:ATP hydrolysis activity"/>
    <property type="evidence" value="ECO:0007669"/>
    <property type="project" value="InterPro"/>
</dbReference>
<dbReference type="InterPro" id="IPR003593">
    <property type="entry name" value="AAA+_ATPase"/>
</dbReference>
<dbReference type="PANTHER" id="PTHR47691:SF3">
    <property type="entry name" value="HTH-TYPE TRANSCRIPTIONAL REGULATOR RV0890C-RELATED"/>
    <property type="match status" value="1"/>
</dbReference>
<dbReference type="AlphaFoldDB" id="A0AA35S964"/>
<accession>A0AA35S964</accession>
<dbReference type="PANTHER" id="PTHR47691">
    <property type="entry name" value="REGULATOR-RELATED"/>
    <property type="match status" value="1"/>
</dbReference>
<dbReference type="InterPro" id="IPR049945">
    <property type="entry name" value="AAA_22"/>
</dbReference>
<keyword evidence="3" id="KW-1185">Reference proteome</keyword>
<dbReference type="EMBL" id="CASHTH010002107">
    <property type="protein sequence ID" value="CAI8024933.1"/>
    <property type="molecule type" value="Genomic_DNA"/>
</dbReference>
<protein>
    <recommendedName>
        <fullName evidence="1">AAA+ ATPase domain-containing protein</fullName>
    </recommendedName>
</protein>
<comment type="caution">
    <text evidence="2">The sequence shown here is derived from an EMBL/GenBank/DDBJ whole genome shotgun (WGS) entry which is preliminary data.</text>
</comment>
<organism evidence="2 3">
    <name type="scientific">Geodia barretti</name>
    <name type="common">Barrett's horny sponge</name>
    <dbReference type="NCBI Taxonomy" id="519541"/>
    <lineage>
        <taxon>Eukaryota</taxon>
        <taxon>Metazoa</taxon>
        <taxon>Porifera</taxon>
        <taxon>Demospongiae</taxon>
        <taxon>Heteroscleromorpha</taxon>
        <taxon>Tetractinellida</taxon>
        <taxon>Astrophorina</taxon>
        <taxon>Geodiidae</taxon>
        <taxon>Geodia</taxon>
    </lineage>
</organism>
<dbReference type="SMART" id="SM00382">
    <property type="entry name" value="AAA"/>
    <property type="match status" value="1"/>
</dbReference>
<feature type="non-terminal residue" evidence="2">
    <location>
        <position position="1"/>
    </location>
</feature>
<dbReference type="InterPro" id="IPR027417">
    <property type="entry name" value="P-loop_NTPase"/>
</dbReference>
<sequence>MTTAGTTPDFLDKRLLQDDVPEIVANILDAQTKSELLGRVLKLSPSRVSGIHVQYKDPEECLFRVIDEFVKQVDPRPTWRAILTALRHPTIRLTGLADEIESKHCPPKICDESNNSGSTSATHHQDWLTSWKTILTGVSILIVLLAVVWSNTDCYQLGLCHSKSLPSVSHFVGREEDIRNITGYLDFYTSDVQVVHIVGPPGFGKSTLAMKIGEIFLRKRVSVHYVDVGQKMVRDIDTLAEKIVLSMVESRKTKVTFSDLEEKIQKQYSKTLIILDNCDEILEHSKEEFVGALKSLTALSQKSVRYLLTSQKWVADIGNFRLHAIYNLSSEAATQLLGAVAPSLT</sequence>
<dbReference type="InterPro" id="IPR011029">
    <property type="entry name" value="DEATH-like_dom_sf"/>
</dbReference>
<dbReference type="Proteomes" id="UP001174909">
    <property type="component" value="Unassembled WGS sequence"/>
</dbReference>
<evidence type="ECO:0000313" key="3">
    <source>
        <dbReference type="Proteomes" id="UP001174909"/>
    </source>
</evidence>
<dbReference type="SUPFAM" id="SSF52540">
    <property type="entry name" value="P-loop containing nucleoside triphosphate hydrolases"/>
    <property type="match status" value="1"/>
</dbReference>
<dbReference type="Gene3D" id="3.40.50.300">
    <property type="entry name" value="P-loop containing nucleotide triphosphate hydrolases"/>
    <property type="match status" value="1"/>
</dbReference>
<name>A0AA35S964_GEOBA</name>
<dbReference type="Gene3D" id="1.10.533.10">
    <property type="entry name" value="Death Domain, Fas"/>
    <property type="match status" value="1"/>
</dbReference>
<proteinExistence type="predicted"/>
<reference evidence="2" key="1">
    <citation type="submission" date="2023-03" db="EMBL/GenBank/DDBJ databases">
        <authorList>
            <person name="Steffen K."/>
            <person name="Cardenas P."/>
        </authorList>
    </citation>
    <scope>NUCLEOTIDE SEQUENCE</scope>
</reference>
<gene>
    <name evidence="2" type="ORF">GBAR_LOCUS14444</name>
</gene>
<evidence type="ECO:0000313" key="2">
    <source>
        <dbReference type="EMBL" id="CAI8024933.1"/>
    </source>
</evidence>